<keyword evidence="7" id="KW-0067">ATP-binding</keyword>
<gene>
    <name evidence="11" type="ORF">BN13_410012</name>
</gene>
<keyword evidence="9" id="KW-0472">Membrane</keyword>
<dbReference type="GO" id="GO:0005524">
    <property type="term" value="F:ATP binding"/>
    <property type="evidence" value="ECO:0007669"/>
    <property type="project" value="UniProtKB-KW"/>
</dbReference>
<dbReference type="Pfam" id="PF07730">
    <property type="entry name" value="HisKA_3"/>
    <property type="match status" value="1"/>
</dbReference>
<evidence type="ECO:0000256" key="6">
    <source>
        <dbReference type="ARBA" id="ARBA00022777"/>
    </source>
</evidence>
<feature type="transmembrane region" description="Helical" evidence="9">
    <location>
        <begin position="237"/>
        <end position="254"/>
    </location>
</feature>
<dbReference type="RefSeq" id="WP_048545800.1">
    <property type="nucleotide sequence ID" value="NZ_HF571038.1"/>
</dbReference>
<keyword evidence="8" id="KW-0902">Two-component regulatory system</keyword>
<sequence>MGAAVVVFAAGLPVLIGVLVATRSPHRVVGLLLVAHGLSVAAVGIGSSSALAGTSRLVADQLVQGFWVLLFAWLALAVYLLPDGRFPSGRWRTWVVTCAVGTGAFVLGAVGDAASFGADHPGVAPPLPTLPQPVSAVLGGGGLVAVGLLVAGAATWVARRLGHVEDDSRTRLLWLVWGAVAMPVSLVVGWLNRLVLGNISWLADSALAVGVLSVPLAIGVAILRHRLFDIRVVLSRTVTYSVMVGGVLLLYAALLEGVRRLGGDRTVGGLVAVAVVAVTVHPVFSRLRRRVDRKVYGYRSDPQRALRLLAQRSGSLPPEALTGAITEVVAEVMRISPVRIDDRASRDRGDLSVALQHRGQVLGYLVVRRPADRRLGEGEIALLEDLARYAAVLVRADREHADVRISRSRIVTAREEERRRLRRDLHDGVGPSLAAVVLTLNAAESRTNTGERAALLAEARAEVREAIAEVRRIVDDLRPPALDEVGLLGAIRQRALRLSGDVVIDVHGPAVLPELPAAVESAAFRIASEAMTNVVRHSGARWCQVSVIVAGQDIEVVVSDDGQAPMDAQPGVGWQSMCDRAMELGGTCRFATDPKTGGLVVRALLPGRVPSPPPGEGMVTA</sequence>
<evidence type="ECO:0000313" key="12">
    <source>
        <dbReference type="Proteomes" id="UP000035720"/>
    </source>
</evidence>
<feature type="transmembrane region" description="Helical" evidence="9">
    <location>
        <begin position="206"/>
        <end position="225"/>
    </location>
</feature>
<evidence type="ECO:0000256" key="3">
    <source>
        <dbReference type="ARBA" id="ARBA00022553"/>
    </source>
</evidence>
<keyword evidence="3" id="KW-0597">Phosphoprotein</keyword>
<dbReference type="Gene3D" id="1.20.5.1930">
    <property type="match status" value="1"/>
</dbReference>
<dbReference type="InterPro" id="IPR050482">
    <property type="entry name" value="Sensor_HK_TwoCompSys"/>
</dbReference>
<feature type="domain" description="Signal transduction histidine kinase subgroup 3 dimerisation and phosphoacceptor" evidence="10">
    <location>
        <begin position="417"/>
        <end position="482"/>
    </location>
</feature>
<reference evidence="11 12" key="1">
    <citation type="journal article" date="2013" name="ISME J.">
        <title>A metabolic model for members of the genus Tetrasphaera involved in enhanced biological phosphorus removal.</title>
        <authorList>
            <person name="Kristiansen R."/>
            <person name="Nguyen H.T.T."/>
            <person name="Saunders A.M."/>
            <person name="Nielsen J.L."/>
            <person name="Wimmer R."/>
            <person name="Le V.Q."/>
            <person name="McIlroy S.J."/>
            <person name="Petrovski S."/>
            <person name="Seviour R.J."/>
            <person name="Calteau A."/>
            <person name="Nielsen K.L."/>
            <person name="Nielsen P.H."/>
        </authorList>
    </citation>
    <scope>NUCLEOTIDE SEQUENCE [LARGE SCALE GENOMIC DNA]</scope>
    <source>
        <strain evidence="11 12">Ben 74</strain>
    </source>
</reference>
<dbReference type="InterPro" id="IPR036890">
    <property type="entry name" value="HATPase_C_sf"/>
</dbReference>
<dbReference type="AlphaFoldDB" id="A0A077M8B1"/>
<dbReference type="PANTHER" id="PTHR24421">
    <property type="entry name" value="NITRATE/NITRITE SENSOR PROTEIN NARX-RELATED"/>
    <property type="match status" value="1"/>
</dbReference>
<dbReference type="GO" id="GO:0000155">
    <property type="term" value="F:phosphorelay sensor kinase activity"/>
    <property type="evidence" value="ECO:0007669"/>
    <property type="project" value="InterPro"/>
</dbReference>
<feature type="transmembrane region" description="Helical" evidence="9">
    <location>
        <begin position="29"/>
        <end position="52"/>
    </location>
</feature>
<keyword evidence="4 11" id="KW-0808">Transferase</keyword>
<accession>A0A077M8B1</accession>
<dbReference type="OrthoDB" id="227596at2"/>
<name>A0A077M8B1_9MICO</name>
<keyword evidence="9" id="KW-0812">Transmembrane</keyword>
<feature type="transmembrane region" description="Helical" evidence="9">
    <location>
        <begin position="266"/>
        <end position="284"/>
    </location>
</feature>
<dbReference type="Proteomes" id="UP000035720">
    <property type="component" value="Unassembled WGS sequence"/>
</dbReference>
<evidence type="ECO:0000256" key="2">
    <source>
        <dbReference type="ARBA" id="ARBA00012438"/>
    </source>
</evidence>
<feature type="transmembrane region" description="Helical" evidence="9">
    <location>
        <begin position="94"/>
        <end position="116"/>
    </location>
</feature>
<proteinExistence type="predicted"/>
<dbReference type="GO" id="GO:0046983">
    <property type="term" value="F:protein dimerization activity"/>
    <property type="evidence" value="ECO:0007669"/>
    <property type="project" value="InterPro"/>
</dbReference>
<evidence type="ECO:0000256" key="8">
    <source>
        <dbReference type="ARBA" id="ARBA00023012"/>
    </source>
</evidence>
<dbReference type="EC" id="2.7.13.3" evidence="2"/>
<dbReference type="InterPro" id="IPR029016">
    <property type="entry name" value="GAF-like_dom_sf"/>
</dbReference>
<feature type="transmembrane region" description="Helical" evidence="9">
    <location>
        <begin position="64"/>
        <end position="82"/>
    </location>
</feature>
<evidence type="ECO:0000256" key="7">
    <source>
        <dbReference type="ARBA" id="ARBA00022840"/>
    </source>
</evidence>
<evidence type="ECO:0000256" key="4">
    <source>
        <dbReference type="ARBA" id="ARBA00022679"/>
    </source>
</evidence>
<comment type="caution">
    <text evidence="11">The sequence shown here is derived from an EMBL/GenBank/DDBJ whole genome shotgun (WGS) entry which is preliminary data.</text>
</comment>
<organism evidence="11 12">
    <name type="scientific">Nostocoides jenkinsii Ben 74</name>
    <dbReference type="NCBI Taxonomy" id="1193518"/>
    <lineage>
        <taxon>Bacteria</taxon>
        <taxon>Bacillati</taxon>
        <taxon>Actinomycetota</taxon>
        <taxon>Actinomycetes</taxon>
        <taxon>Micrococcales</taxon>
        <taxon>Intrasporangiaceae</taxon>
        <taxon>Nostocoides</taxon>
    </lineage>
</organism>
<dbReference type="PANTHER" id="PTHR24421:SF10">
    <property type="entry name" value="NITRATE_NITRITE SENSOR PROTEIN NARQ"/>
    <property type="match status" value="1"/>
</dbReference>
<keyword evidence="12" id="KW-1185">Reference proteome</keyword>
<keyword evidence="6 11" id="KW-0418">Kinase</keyword>
<keyword evidence="5" id="KW-0547">Nucleotide-binding</keyword>
<dbReference type="InterPro" id="IPR011712">
    <property type="entry name" value="Sig_transdc_His_kin_sub3_dim/P"/>
</dbReference>
<dbReference type="SUPFAM" id="SSF55781">
    <property type="entry name" value="GAF domain-like"/>
    <property type="match status" value="1"/>
</dbReference>
<keyword evidence="9" id="KW-1133">Transmembrane helix</keyword>
<dbReference type="GO" id="GO:0016020">
    <property type="term" value="C:membrane"/>
    <property type="evidence" value="ECO:0007669"/>
    <property type="project" value="InterPro"/>
</dbReference>
<dbReference type="STRING" id="1193518.BN13_410012"/>
<feature type="transmembrane region" description="Helical" evidence="9">
    <location>
        <begin position="170"/>
        <end position="191"/>
    </location>
</feature>
<dbReference type="Gene3D" id="3.30.565.10">
    <property type="entry name" value="Histidine kinase-like ATPase, C-terminal domain"/>
    <property type="match status" value="1"/>
</dbReference>
<dbReference type="CDD" id="cd16917">
    <property type="entry name" value="HATPase_UhpB-NarQ-NarX-like"/>
    <property type="match status" value="1"/>
</dbReference>
<evidence type="ECO:0000256" key="9">
    <source>
        <dbReference type="SAM" id="Phobius"/>
    </source>
</evidence>
<protein>
    <recommendedName>
        <fullName evidence="2">histidine kinase</fullName>
        <ecNumber evidence="2">2.7.13.3</ecNumber>
    </recommendedName>
</protein>
<dbReference type="EMBL" id="CAJC01000152">
    <property type="protein sequence ID" value="CCI53536.1"/>
    <property type="molecule type" value="Genomic_DNA"/>
</dbReference>
<feature type="transmembrane region" description="Helical" evidence="9">
    <location>
        <begin position="136"/>
        <end position="158"/>
    </location>
</feature>
<dbReference type="SUPFAM" id="SSF55874">
    <property type="entry name" value="ATPase domain of HSP90 chaperone/DNA topoisomerase II/histidine kinase"/>
    <property type="match status" value="1"/>
</dbReference>
<feature type="transmembrane region" description="Helical" evidence="9">
    <location>
        <begin position="6"/>
        <end position="22"/>
    </location>
</feature>
<evidence type="ECO:0000259" key="10">
    <source>
        <dbReference type="Pfam" id="PF07730"/>
    </source>
</evidence>
<evidence type="ECO:0000313" key="11">
    <source>
        <dbReference type="EMBL" id="CCI53536.1"/>
    </source>
</evidence>
<evidence type="ECO:0000256" key="5">
    <source>
        <dbReference type="ARBA" id="ARBA00022741"/>
    </source>
</evidence>
<evidence type="ECO:0000256" key="1">
    <source>
        <dbReference type="ARBA" id="ARBA00000085"/>
    </source>
</evidence>
<comment type="catalytic activity">
    <reaction evidence="1">
        <text>ATP + protein L-histidine = ADP + protein N-phospho-L-histidine.</text>
        <dbReference type="EC" id="2.7.13.3"/>
    </reaction>
</comment>
<dbReference type="Gene3D" id="3.30.450.40">
    <property type="match status" value="1"/>
</dbReference>